<keyword evidence="6 8" id="KW-0539">Nucleus</keyword>
<evidence type="ECO:0000259" key="9">
    <source>
        <dbReference type="SMART" id="SM01389"/>
    </source>
</evidence>
<dbReference type="OrthoDB" id="248751at2759"/>
<dbReference type="GO" id="GO:0140673">
    <property type="term" value="P:transcription elongation-coupled chromatin remodeling"/>
    <property type="evidence" value="ECO:0007669"/>
    <property type="project" value="InterPro"/>
</dbReference>
<dbReference type="GO" id="GO:0032044">
    <property type="term" value="C:DSIF complex"/>
    <property type="evidence" value="ECO:0007669"/>
    <property type="project" value="TreeGrafter"/>
</dbReference>
<dbReference type="CDD" id="cd07973">
    <property type="entry name" value="Spt4"/>
    <property type="match status" value="1"/>
</dbReference>
<proteinExistence type="inferred from homology"/>
<dbReference type="GO" id="GO:0008270">
    <property type="term" value="F:zinc ion binding"/>
    <property type="evidence" value="ECO:0007669"/>
    <property type="project" value="InterPro"/>
</dbReference>
<protein>
    <recommendedName>
        <fullName evidence="4 8">Transcription elongation factor SPT4</fullName>
    </recommendedName>
</protein>
<evidence type="ECO:0000256" key="4">
    <source>
        <dbReference type="ARBA" id="ARBA00020182"/>
    </source>
</evidence>
<accession>A0A6A5WN60</accession>
<evidence type="ECO:0000256" key="7">
    <source>
        <dbReference type="ARBA" id="ARBA00023328"/>
    </source>
</evidence>
<reference evidence="10" key="1">
    <citation type="journal article" date="2020" name="Stud. Mycol.">
        <title>101 Dothideomycetes genomes: a test case for predicting lifestyles and emergence of pathogens.</title>
        <authorList>
            <person name="Haridas S."/>
            <person name="Albert R."/>
            <person name="Binder M."/>
            <person name="Bloem J."/>
            <person name="Labutti K."/>
            <person name="Salamov A."/>
            <person name="Andreopoulos B."/>
            <person name="Baker S."/>
            <person name="Barry K."/>
            <person name="Bills G."/>
            <person name="Bluhm B."/>
            <person name="Cannon C."/>
            <person name="Castanera R."/>
            <person name="Culley D."/>
            <person name="Daum C."/>
            <person name="Ezra D."/>
            <person name="Gonzalez J."/>
            <person name="Henrissat B."/>
            <person name="Kuo A."/>
            <person name="Liang C."/>
            <person name="Lipzen A."/>
            <person name="Lutzoni F."/>
            <person name="Magnuson J."/>
            <person name="Mondo S."/>
            <person name="Nolan M."/>
            <person name="Ohm R."/>
            <person name="Pangilinan J."/>
            <person name="Park H.-J."/>
            <person name="Ramirez L."/>
            <person name="Alfaro M."/>
            <person name="Sun H."/>
            <person name="Tritt A."/>
            <person name="Yoshinaga Y."/>
            <person name="Zwiers L.-H."/>
            <person name="Turgeon B."/>
            <person name="Goodwin S."/>
            <person name="Spatafora J."/>
            <person name="Crous P."/>
            <person name="Grigoriev I."/>
        </authorList>
    </citation>
    <scope>NUCLEOTIDE SEQUENCE</scope>
    <source>
        <strain evidence="10">CBS 123094</strain>
    </source>
</reference>
<comment type="similarity">
    <text evidence="3 8">Belongs to the SPT4 family.</text>
</comment>
<keyword evidence="5 8" id="KW-0804">Transcription</keyword>
<dbReference type="InterPro" id="IPR038510">
    <property type="entry name" value="Spt4_sf"/>
</dbReference>
<comment type="function">
    <text evidence="8">The SPT4-SPT5 complex mediates both activation and inhibition of transcription elongation, and plays a role in pre-mRNA processing. This complex seems to be important for the stability of the RNA polymerase II elongation machinery on the chromatin template but not for the inherent ability of this machinery to translocate down the gene.</text>
</comment>
<evidence type="ECO:0000256" key="3">
    <source>
        <dbReference type="ARBA" id="ARBA00010464"/>
    </source>
</evidence>
<dbReference type="AlphaFoldDB" id="A0A6A5WN60"/>
<dbReference type="GO" id="GO:0000993">
    <property type="term" value="F:RNA polymerase II complex binding"/>
    <property type="evidence" value="ECO:0007669"/>
    <property type="project" value="TreeGrafter"/>
</dbReference>
<organism evidence="10 11">
    <name type="scientific">Amniculicola lignicola CBS 123094</name>
    <dbReference type="NCBI Taxonomy" id="1392246"/>
    <lineage>
        <taxon>Eukaryota</taxon>
        <taxon>Fungi</taxon>
        <taxon>Dikarya</taxon>
        <taxon>Ascomycota</taxon>
        <taxon>Pezizomycotina</taxon>
        <taxon>Dothideomycetes</taxon>
        <taxon>Pleosporomycetidae</taxon>
        <taxon>Pleosporales</taxon>
        <taxon>Amniculicolaceae</taxon>
        <taxon>Amniculicola</taxon>
    </lineage>
</organism>
<sequence>MSFIPPSQQRHMRACMVCAVVRTYQQFMAEGCPNCERFLELRNNADAIQDCTSSVFDGLTAISDTSKSWVARSQRLEGYDPGLYAIQVEGVLPEDVINAAQSAGVQYIPRDGSVDETVPREG</sequence>
<evidence type="ECO:0000256" key="2">
    <source>
        <dbReference type="ARBA" id="ARBA00004584"/>
    </source>
</evidence>
<evidence type="ECO:0000256" key="6">
    <source>
        <dbReference type="ARBA" id="ARBA00023242"/>
    </source>
</evidence>
<dbReference type="Proteomes" id="UP000799779">
    <property type="component" value="Unassembled WGS sequence"/>
</dbReference>
<comment type="subcellular location">
    <subcellularLocation>
        <location evidence="2">Chromosome</location>
        <location evidence="2">Centromere</location>
    </subcellularLocation>
    <subcellularLocation>
        <location evidence="1 8">Nucleus</location>
    </subcellularLocation>
</comment>
<name>A0A6A5WN60_9PLEO</name>
<feature type="domain" description="Spt4/RpoE2 zinc finger" evidence="9">
    <location>
        <begin position="12"/>
        <end position="89"/>
    </location>
</feature>
<evidence type="ECO:0000256" key="5">
    <source>
        <dbReference type="ARBA" id="ARBA00023163"/>
    </source>
</evidence>
<dbReference type="SMART" id="SM01389">
    <property type="entry name" value="Spt4"/>
    <property type="match status" value="1"/>
</dbReference>
<dbReference type="Gene3D" id="3.30.40.210">
    <property type="match status" value="1"/>
</dbReference>
<dbReference type="InterPro" id="IPR022800">
    <property type="entry name" value="Spt4/RpoE2_Znf"/>
</dbReference>
<dbReference type="PANTHER" id="PTHR12882">
    <property type="entry name" value="SUPPRESSOR OF TY 4"/>
    <property type="match status" value="1"/>
</dbReference>
<gene>
    <name evidence="10" type="ORF">P154DRAFT_429477</name>
</gene>
<dbReference type="PANTHER" id="PTHR12882:SF1">
    <property type="entry name" value="TRANSCRIPTION ELONGATION FACTOR SPT4"/>
    <property type="match status" value="1"/>
</dbReference>
<evidence type="ECO:0000313" key="11">
    <source>
        <dbReference type="Proteomes" id="UP000799779"/>
    </source>
</evidence>
<dbReference type="EMBL" id="ML977574">
    <property type="protein sequence ID" value="KAF2002967.1"/>
    <property type="molecule type" value="Genomic_DNA"/>
</dbReference>
<evidence type="ECO:0000256" key="1">
    <source>
        <dbReference type="ARBA" id="ARBA00004123"/>
    </source>
</evidence>
<dbReference type="PIRSF" id="PIRSF025023">
    <property type="entry name" value="Spt4"/>
    <property type="match status" value="1"/>
</dbReference>
<dbReference type="GO" id="GO:0006355">
    <property type="term" value="P:regulation of DNA-templated transcription"/>
    <property type="evidence" value="ECO:0007669"/>
    <property type="project" value="InterPro"/>
</dbReference>
<keyword evidence="11" id="KW-1185">Reference proteome</keyword>
<keyword evidence="7" id="KW-0137">Centromere</keyword>
<dbReference type="InterPro" id="IPR009287">
    <property type="entry name" value="Spt4"/>
</dbReference>
<dbReference type="SUPFAM" id="SSF63393">
    <property type="entry name" value="RNA polymerase subunits"/>
    <property type="match status" value="1"/>
</dbReference>
<evidence type="ECO:0000313" key="10">
    <source>
        <dbReference type="EMBL" id="KAF2002967.1"/>
    </source>
</evidence>
<evidence type="ECO:0000256" key="8">
    <source>
        <dbReference type="PIRNR" id="PIRNR025023"/>
    </source>
</evidence>
<dbReference type="Pfam" id="PF06093">
    <property type="entry name" value="Spt4"/>
    <property type="match status" value="1"/>
</dbReference>
<dbReference type="GO" id="GO:0000775">
    <property type="term" value="C:chromosome, centromeric region"/>
    <property type="evidence" value="ECO:0007669"/>
    <property type="project" value="UniProtKB-SubCell"/>
</dbReference>
<dbReference type="InterPro" id="IPR029040">
    <property type="entry name" value="RPABC4/Spt4"/>
</dbReference>